<evidence type="ECO:0000313" key="2">
    <source>
        <dbReference type="Proteomes" id="UP001162164"/>
    </source>
</evidence>
<dbReference type="InterPro" id="IPR045700">
    <property type="entry name" value="Rab3GAP1"/>
</dbReference>
<keyword evidence="2" id="KW-1185">Reference proteome</keyword>
<reference evidence="1" key="1">
    <citation type="journal article" date="2023" name="Insect Mol. Biol.">
        <title>Genome sequencing provides insights into the evolution of gene families encoding plant cell wall-degrading enzymes in longhorned beetles.</title>
        <authorList>
            <person name="Shin N.R."/>
            <person name="Okamura Y."/>
            <person name="Kirsch R."/>
            <person name="Pauchet Y."/>
        </authorList>
    </citation>
    <scope>NUCLEOTIDE SEQUENCE</scope>
    <source>
        <strain evidence="1">MMC_N1</strain>
    </source>
</reference>
<dbReference type="EMBL" id="JAPWTJ010000334">
    <property type="protein sequence ID" value="KAJ8979497.1"/>
    <property type="molecule type" value="Genomic_DNA"/>
</dbReference>
<dbReference type="PANTHER" id="PTHR21422:SF9">
    <property type="entry name" value="RAB3 GTPASE-ACTIVATING PROTEIN CATALYTIC SUBUNIT"/>
    <property type="match status" value="1"/>
</dbReference>
<dbReference type="Proteomes" id="UP001162164">
    <property type="component" value="Unassembled WGS sequence"/>
</dbReference>
<protein>
    <recommendedName>
        <fullName evidence="3">Rab3 GTPase-activating protein catalytic subunit</fullName>
    </recommendedName>
</protein>
<comment type="caution">
    <text evidence="1">The sequence shown here is derived from an EMBL/GenBank/DDBJ whole genome shotgun (WGS) entry which is preliminary data.</text>
</comment>
<evidence type="ECO:0000313" key="1">
    <source>
        <dbReference type="EMBL" id="KAJ8979497.1"/>
    </source>
</evidence>
<dbReference type="PANTHER" id="PTHR21422">
    <property type="entry name" value="RAB3 GTPASE-ACTIVATING PROTEIN CATALYTIC SUBUNIT"/>
    <property type="match status" value="1"/>
</dbReference>
<evidence type="ECO:0008006" key="3">
    <source>
        <dbReference type="Google" id="ProtNLM"/>
    </source>
</evidence>
<sequence length="450" mass="51885">MNEEIDETEFYHQDFTTASEWEVFIARMEEVVHQWRNEDTQKDTQSDFRNVWDIKKEKITFVDFDFYLCRYRNRHNSPEMPENTDETEKQNKNPIDTLYDFRLFDGNNETEHSCLSTWYGLNEYIVLTPANNMGLTSESKIKILLSSAYIVSSNVNCEMPIFVQIREKWQNCYLGVYEGENLRTNFEMTKIMSPSTIESISVSTQLSYTLTDFGNFIWKQDPLNSDNFDTEILFVLPFGVTVDPLLSITLKATWSCLPDHLIVDTESYSDFDPLTAPRWSCLTKMTNEPVCLLGECLTEFLQNLNNNVTVFDILGDFTTAPAPESNPLDLLTEPAKGNTPYFGDSISAAIVFPFPDADERSNFPYGGKEDKESFDKSNNEDSDDNVLLKNLEEEFKGFKTCGVDSLPWRLSIVLAHSLQSLGGVTALSHIWYEFVQEMRYRWEKSMLIPG</sequence>
<accession>A0ABQ9JNJ5</accession>
<organism evidence="1 2">
    <name type="scientific">Molorchus minor</name>
    <dbReference type="NCBI Taxonomy" id="1323400"/>
    <lineage>
        <taxon>Eukaryota</taxon>
        <taxon>Metazoa</taxon>
        <taxon>Ecdysozoa</taxon>
        <taxon>Arthropoda</taxon>
        <taxon>Hexapoda</taxon>
        <taxon>Insecta</taxon>
        <taxon>Pterygota</taxon>
        <taxon>Neoptera</taxon>
        <taxon>Endopterygota</taxon>
        <taxon>Coleoptera</taxon>
        <taxon>Polyphaga</taxon>
        <taxon>Cucujiformia</taxon>
        <taxon>Chrysomeloidea</taxon>
        <taxon>Cerambycidae</taxon>
        <taxon>Lamiinae</taxon>
        <taxon>Monochamini</taxon>
        <taxon>Molorchus</taxon>
    </lineage>
</organism>
<proteinExistence type="predicted"/>
<gene>
    <name evidence="1" type="ORF">NQ317_007680</name>
</gene>
<name>A0ABQ9JNJ5_9CUCU</name>